<dbReference type="AlphaFoldDB" id="A0A7J6QYP9"/>
<gene>
    <name evidence="2" type="ORF">FOZ62_029766</name>
</gene>
<organism evidence="2 3">
    <name type="scientific">Perkinsus olseni</name>
    <name type="common">Perkinsus atlanticus</name>
    <dbReference type="NCBI Taxonomy" id="32597"/>
    <lineage>
        <taxon>Eukaryota</taxon>
        <taxon>Sar</taxon>
        <taxon>Alveolata</taxon>
        <taxon>Perkinsozoa</taxon>
        <taxon>Perkinsea</taxon>
        <taxon>Perkinsida</taxon>
        <taxon>Perkinsidae</taxon>
        <taxon>Perkinsus</taxon>
    </lineage>
</organism>
<evidence type="ECO:0000313" key="3">
    <source>
        <dbReference type="Proteomes" id="UP000574390"/>
    </source>
</evidence>
<evidence type="ECO:0000256" key="1">
    <source>
        <dbReference type="SAM" id="MobiDB-lite"/>
    </source>
</evidence>
<feature type="region of interest" description="Disordered" evidence="1">
    <location>
        <begin position="266"/>
        <end position="387"/>
    </location>
</feature>
<dbReference type="EMBL" id="JABANM010026749">
    <property type="protein sequence ID" value="KAF4712480.1"/>
    <property type="molecule type" value="Genomic_DNA"/>
</dbReference>
<accession>A0A7J6QYP9</accession>
<proteinExistence type="predicted"/>
<dbReference type="Proteomes" id="UP000574390">
    <property type="component" value="Unassembled WGS sequence"/>
</dbReference>
<comment type="caution">
    <text evidence="2">The sequence shown here is derived from an EMBL/GenBank/DDBJ whole genome shotgun (WGS) entry which is preliminary data.</text>
</comment>
<evidence type="ECO:0000313" key="2">
    <source>
        <dbReference type="EMBL" id="KAF4712480.1"/>
    </source>
</evidence>
<protein>
    <submittedName>
        <fullName evidence="2">Uncharacterized protein</fullName>
    </submittedName>
</protein>
<name>A0A7J6QYP9_PEROL</name>
<feature type="compositionally biased region" description="Polar residues" evidence="1">
    <location>
        <begin position="266"/>
        <end position="275"/>
    </location>
</feature>
<reference evidence="2 3" key="1">
    <citation type="submission" date="2020-04" db="EMBL/GenBank/DDBJ databases">
        <title>Perkinsus olseni comparative genomics.</title>
        <authorList>
            <person name="Bogema D.R."/>
        </authorList>
    </citation>
    <scope>NUCLEOTIDE SEQUENCE [LARGE SCALE GENOMIC DNA]</scope>
    <source>
        <strain evidence="2">ATCC PRA-205</strain>
    </source>
</reference>
<sequence length="408" mass="44698">MDILKLLAVTVFCRQAAFSKTIPPGVYQTVQPVSVFSGVALRVFERQQCAVVFLGGTPSLLQSFETPVVVMRPSSSEKGCYLLLEKGGKAAGVLRKAKSMTVKYGQRVEFGMTDLLPCIRGGNVSIEVGPRTLRMKKISSDPHYVFEKPFQRPSPGVYTNDGLIDKSLLGGVTLTIDEAGWSVKFSLANEETLRSSGEVFDPDPTRRCFWFEEKPCQRRLFTGDRTIVADSWVKILKPRDVGICQDSESRTYLVLGGLNIRLKTATSTTKNNNGNPGALSPAAKRKRTSTPVEGPAAKRRASQPTTAENDDSRRTTASSTTMNADESKPTSIDERPQPEESHSGVFDELQRFLSLPGLEESPPAMRNEGGESPAAADSSTPRKSELLLDEDTLSWAAENFDDLVGYFE</sequence>
<feature type="compositionally biased region" description="Basic and acidic residues" evidence="1">
    <location>
        <begin position="325"/>
        <end position="342"/>
    </location>
</feature>